<evidence type="ECO:0000313" key="3">
    <source>
        <dbReference type="Proteomes" id="UP000198251"/>
    </source>
</evidence>
<feature type="region of interest" description="Disordered" evidence="1">
    <location>
        <begin position="211"/>
        <end position="255"/>
    </location>
</feature>
<gene>
    <name evidence="2" type="ORF">GA0070610_5002</name>
</gene>
<evidence type="ECO:0000313" key="2">
    <source>
        <dbReference type="EMBL" id="SCG18652.1"/>
    </source>
</evidence>
<dbReference type="Proteomes" id="UP000198251">
    <property type="component" value="Chromosome I"/>
</dbReference>
<dbReference type="Pfam" id="PF19757">
    <property type="entry name" value="DUF6244"/>
    <property type="match status" value="1"/>
</dbReference>
<keyword evidence="3" id="KW-1185">Reference proteome</keyword>
<evidence type="ECO:0000256" key="1">
    <source>
        <dbReference type="SAM" id="MobiDB-lite"/>
    </source>
</evidence>
<sequence>MSQVERITGEFRALMTGVERAQGLAAAADSQAQEVALRAAGAGFVAVAAGVARVRNAITSVQDGLGGLAGAIGEATNTAAAVPNEASPQETIAGLAPVRSSVDAARDAAAGAITQIGEAQQIVVMVLQGGQPGPLLQALDGIKQVLVLLVQRTGGARQAVEEAIAEARQLGSSGNRRGLAVIHRPALPLSITVIRLRHFMLLATKLSLTTTTARRGPGSRPVSWAGHRPAREPESHPGWTTTGGVRWSSRTNAPI</sequence>
<protein>
    <submittedName>
        <fullName evidence="2">Uncharacterized protein</fullName>
    </submittedName>
</protein>
<dbReference type="InterPro" id="IPR046211">
    <property type="entry name" value="DUF6244"/>
</dbReference>
<reference evidence="2 3" key="1">
    <citation type="submission" date="2016-06" db="EMBL/GenBank/DDBJ databases">
        <authorList>
            <person name="Kjaerup R.B."/>
            <person name="Dalgaard T.S."/>
            <person name="Juul-Madsen H.R."/>
        </authorList>
    </citation>
    <scope>NUCLEOTIDE SEQUENCE [LARGE SCALE GENOMIC DNA]</scope>
    <source>
        <strain evidence="2 3">DSM 43913</strain>
    </source>
</reference>
<dbReference type="AlphaFoldDB" id="A0A1C5GGF8"/>
<proteinExistence type="predicted"/>
<name>A0A1C5GGF8_MICEH</name>
<organism evidence="2 3">
    <name type="scientific">Micromonospora echinofusca</name>
    <dbReference type="NCBI Taxonomy" id="47858"/>
    <lineage>
        <taxon>Bacteria</taxon>
        <taxon>Bacillati</taxon>
        <taxon>Actinomycetota</taxon>
        <taxon>Actinomycetes</taxon>
        <taxon>Micromonosporales</taxon>
        <taxon>Micromonosporaceae</taxon>
        <taxon>Micromonospora</taxon>
    </lineage>
</organism>
<dbReference type="EMBL" id="LT607733">
    <property type="protein sequence ID" value="SCG18652.1"/>
    <property type="molecule type" value="Genomic_DNA"/>
</dbReference>
<accession>A0A1C5GGF8</accession>
<feature type="compositionally biased region" description="Polar residues" evidence="1">
    <location>
        <begin position="238"/>
        <end position="255"/>
    </location>
</feature>